<dbReference type="SMART" id="SM00354">
    <property type="entry name" value="HTH_LACI"/>
    <property type="match status" value="1"/>
</dbReference>
<dbReference type="GO" id="GO:0003700">
    <property type="term" value="F:DNA-binding transcription factor activity"/>
    <property type="evidence" value="ECO:0007669"/>
    <property type="project" value="TreeGrafter"/>
</dbReference>
<keyword evidence="3" id="KW-0804">Transcription</keyword>
<dbReference type="EMBL" id="SLUO01000009">
    <property type="protein sequence ID" value="TCL57235.1"/>
    <property type="molecule type" value="Genomic_DNA"/>
</dbReference>
<gene>
    <name evidence="5" type="ORF">EDD76_10997</name>
</gene>
<evidence type="ECO:0000313" key="6">
    <source>
        <dbReference type="Proteomes" id="UP000295718"/>
    </source>
</evidence>
<dbReference type="Proteomes" id="UP000295718">
    <property type="component" value="Unassembled WGS sequence"/>
</dbReference>
<dbReference type="AlphaFoldDB" id="A0A4R1QWM2"/>
<dbReference type="PANTHER" id="PTHR30146">
    <property type="entry name" value="LACI-RELATED TRANSCRIPTIONAL REPRESSOR"/>
    <property type="match status" value="1"/>
</dbReference>
<dbReference type="InterPro" id="IPR010982">
    <property type="entry name" value="Lambda_DNA-bd_dom_sf"/>
</dbReference>
<dbReference type="Gene3D" id="3.40.50.2300">
    <property type="match status" value="2"/>
</dbReference>
<sequence length="333" mass="36865">MASKKVTIKDVAKEAGVSISTVSNALNGVDVLHPDTKQHILKVAEKLHYMPNLNGRNLKAQATNVIGLFISCIKGPYYGVLADSIFWACKKHGYELNIFISDRSNNMMANILGKRVDGAIVLNEWIKEEHIKMLVDNDIPTVFIDREMKGKFLSSVVFDSYHEGELAAKFLLELGHKSVAYMRGAENNYDNTGRERGFTNVLKQAGITLEEDYILAGAFERETSYNSMKDFLESGKKLPEAIFAANDESAIGTLEALLEEGVRVPEQVSVIGCDDIETARLVKPALTTIRTSFEKQGTLAVEQLVGLIKGQNEGNINILQGRIIPRESTCPRE</sequence>
<dbReference type="GO" id="GO:0000976">
    <property type="term" value="F:transcription cis-regulatory region binding"/>
    <property type="evidence" value="ECO:0007669"/>
    <property type="project" value="TreeGrafter"/>
</dbReference>
<keyword evidence="1" id="KW-0805">Transcription regulation</keyword>
<evidence type="ECO:0000256" key="2">
    <source>
        <dbReference type="ARBA" id="ARBA00023125"/>
    </source>
</evidence>
<dbReference type="PROSITE" id="PS00356">
    <property type="entry name" value="HTH_LACI_1"/>
    <property type="match status" value="1"/>
</dbReference>
<dbReference type="Pfam" id="PF00356">
    <property type="entry name" value="LacI"/>
    <property type="match status" value="1"/>
</dbReference>
<dbReference type="PRINTS" id="PR00036">
    <property type="entry name" value="HTHLACI"/>
</dbReference>
<reference evidence="5 6" key="1">
    <citation type="submission" date="2019-03" db="EMBL/GenBank/DDBJ databases">
        <title>Genomic Encyclopedia of Type Strains, Phase IV (KMG-IV): sequencing the most valuable type-strain genomes for metagenomic binning, comparative biology and taxonomic classification.</title>
        <authorList>
            <person name="Goeker M."/>
        </authorList>
    </citation>
    <scope>NUCLEOTIDE SEQUENCE [LARGE SCALE GENOMIC DNA]</scope>
    <source>
        <strain evidence="5 6">DSM 100556</strain>
    </source>
</reference>
<dbReference type="Pfam" id="PF13377">
    <property type="entry name" value="Peripla_BP_3"/>
    <property type="match status" value="1"/>
</dbReference>
<dbReference type="InterPro" id="IPR028082">
    <property type="entry name" value="Peripla_BP_I"/>
</dbReference>
<dbReference type="SUPFAM" id="SSF53822">
    <property type="entry name" value="Periplasmic binding protein-like I"/>
    <property type="match status" value="1"/>
</dbReference>
<dbReference type="PANTHER" id="PTHR30146:SF109">
    <property type="entry name" value="HTH-TYPE TRANSCRIPTIONAL REGULATOR GALS"/>
    <property type="match status" value="1"/>
</dbReference>
<dbReference type="OrthoDB" id="9789891at2"/>
<dbReference type="Gene3D" id="1.10.260.40">
    <property type="entry name" value="lambda repressor-like DNA-binding domains"/>
    <property type="match status" value="1"/>
</dbReference>
<proteinExistence type="predicted"/>
<feature type="domain" description="HTH lacI-type" evidence="4">
    <location>
        <begin position="6"/>
        <end position="60"/>
    </location>
</feature>
<evidence type="ECO:0000256" key="3">
    <source>
        <dbReference type="ARBA" id="ARBA00023163"/>
    </source>
</evidence>
<dbReference type="CDD" id="cd06267">
    <property type="entry name" value="PBP1_LacI_sugar_binding-like"/>
    <property type="match status" value="1"/>
</dbReference>
<dbReference type="InterPro" id="IPR000843">
    <property type="entry name" value="HTH_LacI"/>
</dbReference>
<evidence type="ECO:0000256" key="1">
    <source>
        <dbReference type="ARBA" id="ARBA00023015"/>
    </source>
</evidence>
<organism evidence="5 6">
    <name type="scientific">Kineothrix alysoides</name>
    <dbReference type="NCBI Taxonomy" id="1469948"/>
    <lineage>
        <taxon>Bacteria</taxon>
        <taxon>Bacillati</taxon>
        <taxon>Bacillota</taxon>
        <taxon>Clostridia</taxon>
        <taxon>Lachnospirales</taxon>
        <taxon>Lachnospiraceae</taxon>
        <taxon>Kineothrix</taxon>
    </lineage>
</organism>
<dbReference type="CDD" id="cd01392">
    <property type="entry name" value="HTH_LacI"/>
    <property type="match status" value="1"/>
</dbReference>
<dbReference type="InterPro" id="IPR046335">
    <property type="entry name" value="LacI/GalR-like_sensor"/>
</dbReference>
<comment type="caution">
    <text evidence="5">The sequence shown here is derived from an EMBL/GenBank/DDBJ whole genome shotgun (WGS) entry which is preliminary data.</text>
</comment>
<name>A0A4R1QWM2_9FIRM</name>
<keyword evidence="6" id="KW-1185">Reference proteome</keyword>
<dbReference type="RefSeq" id="WP_031391762.1">
    <property type="nucleotide sequence ID" value="NZ_JPNB01000002.1"/>
</dbReference>
<evidence type="ECO:0000259" key="4">
    <source>
        <dbReference type="PROSITE" id="PS50932"/>
    </source>
</evidence>
<protein>
    <submittedName>
        <fullName evidence="5">LacI family transcriptional regulator</fullName>
    </submittedName>
</protein>
<dbReference type="STRING" id="1469948.GCA_000732725_03117"/>
<accession>A0A4R1QWM2</accession>
<keyword evidence="2" id="KW-0238">DNA-binding</keyword>
<evidence type="ECO:0000313" key="5">
    <source>
        <dbReference type="EMBL" id="TCL57235.1"/>
    </source>
</evidence>
<dbReference type="PROSITE" id="PS50932">
    <property type="entry name" value="HTH_LACI_2"/>
    <property type="match status" value="1"/>
</dbReference>
<dbReference type="SUPFAM" id="SSF47413">
    <property type="entry name" value="lambda repressor-like DNA-binding domains"/>
    <property type="match status" value="1"/>
</dbReference>